<evidence type="ECO:0000313" key="3">
    <source>
        <dbReference type="EMBL" id="URW79354.1"/>
    </source>
</evidence>
<evidence type="ECO:0000259" key="2">
    <source>
        <dbReference type="Pfam" id="PF14535"/>
    </source>
</evidence>
<sequence length="433" mass="48949">MYKELSKCTREDIKAYQDSKVPEILAYVLKHSAFYKDKFRGIDISGIRTVDDLQKLPVTTKEDLQLRNKDFICVEREKIIDYLTTSGTLGAPVTFVETENDLERLALNEYLSFRCANASRDDIFQLMVTLDRRFMAGLAYFLGLRKLGAGIVRVGPGNPELQFDTIRRTGANKLVTIPSFLLKLISYAEENGIDYKSFGIEAAVCIGEPIRDKDLNLNKLGEKIKSKWDIKLYNTYASTEMGASFTECDEGVGGHLVPEILIVEFLDENDKPVKDGELGEVTITNIGVEGMPLVRFKTGDMCYHYTEPCRCGRSSLRVGPIIGRKNQMLKYKGTTLFPQSLYDNLVEIPGVKNYLIEVSTNSIDTDEILVRIGSDDKRPEFVKYIKDHFRAKLRVAPEVELMDPAEVEKLQFGPMSRKAVTFIDKRKGHGTSQ</sequence>
<gene>
    <name evidence="3" type="ORF">M9189_10855</name>
</gene>
<feature type="domain" description="AMP-dependent ligase C-terminal" evidence="2">
    <location>
        <begin position="333"/>
        <end position="426"/>
    </location>
</feature>
<keyword evidence="4" id="KW-1185">Reference proteome</keyword>
<dbReference type="Gene3D" id="3.40.50.12780">
    <property type="entry name" value="N-terminal domain of ligase-like"/>
    <property type="match status" value="1"/>
</dbReference>
<dbReference type="Pfam" id="PF00501">
    <property type="entry name" value="AMP-binding"/>
    <property type="match status" value="1"/>
</dbReference>
<dbReference type="PANTHER" id="PTHR43845">
    <property type="entry name" value="BLR5969 PROTEIN"/>
    <property type="match status" value="1"/>
</dbReference>
<accession>A0A9J6ZN83</accession>
<evidence type="ECO:0000313" key="4">
    <source>
        <dbReference type="Proteomes" id="UP001056426"/>
    </source>
</evidence>
<reference evidence="3" key="2">
    <citation type="submission" date="2022-06" db="EMBL/GenBank/DDBJ databases">
        <title>Xiashengella guii gen. nov. sp. nov., a bacterium isolated form anaerobic digestion tank.</title>
        <authorList>
            <person name="Huang H."/>
        </authorList>
    </citation>
    <scope>NUCLEOTIDE SEQUENCE</scope>
    <source>
        <strain evidence="3">Ai-910</strain>
    </source>
</reference>
<dbReference type="InterPro" id="IPR028154">
    <property type="entry name" value="AMP-dep_Lig_C"/>
</dbReference>
<dbReference type="EMBL" id="CP098400">
    <property type="protein sequence ID" value="URW79354.1"/>
    <property type="molecule type" value="Genomic_DNA"/>
</dbReference>
<dbReference type="InterPro" id="IPR042099">
    <property type="entry name" value="ANL_N_sf"/>
</dbReference>
<dbReference type="Proteomes" id="UP001056426">
    <property type="component" value="Chromosome"/>
</dbReference>
<proteinExistence type="predicted"/>
<evidence type="ECO:0000259" key="1">
    <source>
        <dbReference type="Pfam" id="PF00501"/>
    </source>
</evidence>
<dbReference type="Pfam" id="PF14535">
    <property type="entry name" value="AMP-binding_C_2"/>
    <property type="match status" value="1"/>
</dbReference>
<dbReference type="Gene3D" id="3.30.300.30">
    <property type="match status" value="1"/>
</dbReference>
<dbReference type="AlphaFoldDB" id="A0A9J6ZN83"/>
<feature type="domain" description="AMP-dependent synthetase/ligase" evidence="1">
    <location>
        <begin position="73"/>
        <end position="287"/>
    </location>
</feature>
<organism evidence="3 4">
    <name type="scientific">Xiashengella succiniciproducens</name>
    <dbReference type="NCBI Taxonomy" id="2949635"/>
    <lineage>
        <taxon>Bacteria</taxon>
        <taxon>Pseudomonadati</taxon>
        <taxon>Bacteroidota</taxon>
        <taxon>Bacteroidia</taxon>
        <taxon>Marinilabiliales</taxon>
        <taxon>Marinilabiliaceae</taxon>
        <taxon>Xiashengella</taxon>
    </lineage>
</organism>
<dbReference type="PANTHER" id="PTHR43845:SF1">
    <property type="entry name" value="BLR5969 PROTEIN"/>
    <property type="match status" value="1"/>
</dbReference>
<dbReference type="InterPro" id="IPR000873">
    <property type="entry name" value="AMP-dep_synth/lig_dom"/>
</dbReference>
<name>A0A9J6ZN83_9BACT</name>
<dbReference type="SUPFAM" id="SSF56801">
    <property type="entry name" value="Acetyl-CoA synthetase-like"/>
    <property type="match status" value="1"/>
</dbReference>
<reference evidence="3" key="1">
    <citation type="submission" date="2022-05" db="EMBL/GenBank/DDBJ databases">
        <authorList>
            <person name="Sun X."/>
        </authorList>
    </citation>
    <scope>NUCLEOTIDE SEQUENCE</scope>
    <source>
        <strain evidence="3">Ai-910</strain>
    </source>
</reference>
<dbReference type="InterPro" id="IPR045851">
    <property type="entry name" value="AMP-bd_C_sf"/>
</dbReference>
<protein>
    <submittedName>
        <fullName evidence="3">AMP-binding protein</fullName>
    </submittedName>
</protein>
<dbReference type="RefSeq" id="WP_250723175.1">
    <property type="nucleotide sequence ID" value="NZ_CP098400.1"/>
</dbReference>
<dbReference type="KEGG" id="alkq:M9189_10855"/>